<organism evidence="1 2">
    <name type="scientific">Vagococcus intermedius</name>
    <dbReference type="NCBI Taxonomy" id="2991418"/>
    <lineage>
        <taxon>Bacteria</taxon>
        <taxon>Bacillati</taxon>
        <taxon>Bacillota</taxon>
        <taxon>Bacilli</taxon>
        <taxon>Lactobacillales</taxon>
        <taxon>Enterococcaceae</taxon>
        <taxon>Vagococcus</taxon>
    </lineage>
</organism>
<accession>A0AAF0CWP4</accession>
<gene>
    <name evidence="1" type="ORF">OL234_04760</name>
</gene>
<protein>
    <submittedName>
        <fullName evidence="1">Uncharacterized protein</fullName>
    </submittedName>
</protein>
<proteinExistence type="predicted"/>
<dbReference type="RefSeq" id="WP_275470010.1">
    <property type="nucleotide sequence ID" value="NZ_CP110232.1"/>
</dbReference>
<name>A0AAF0CWP4_9ENTE</name>
<sequence>MESIGGDLMKRMSQLLCLSLICLFLSGCLNQSKKSYPHLFDDYTVKKNLALEIDTDERLLSKDTDFNELAYHSQDKAAIITQYNTYPQNFQDDTWQGLHIEIDTATLLQLKDYKSRDNTSYEAVLLVHFKFNSPERDVAIYPNNSLLIIGEKQEVEATLDMGYWDGEILKGVSKSGYTPFFIKTLNIEQLKNAKLLVKANYLTSEFLDHESQHTYNIPIKFD</sequence>
<evidence type="ECO:0000313" key="1">
    <source>
        <dbReference type="EMBL" id="WEG74211.1"/>
    </source>
</evidence>
<keyword evidence="2" id="KW-1185">Reference proteome</keyword>
<evidence type="ECO:0000313" key="2">
    <source>
        <dbReference type="Proteomes" id="UP001179647"/>
    </source>
</evidence>
<dbReference type="Proteomes" id="UP001179647">
    <property type="component" value="Chromosome"/>
</dbReference>
<dbReference type="AlphaFoldDB" id="A0AAF0CWP4"/>
<dbReference type="EMBL" id="CP110232">
    <property type="protein sequence ID" value="WEG74211.1"/>
    <property type="molecule type" value="Genomic_DNA"/>
</dbReference>
<reference evidence="1" key="1">
    <citation type="submission" date="2022-10" db="EMBL/GenBank/DDBJ databases">
        <title>Vagococcus sp. isolated from poultry meat.</title>
        <authorList>
            <person name="Johansson P."/>
            <person name="Bjorkroth J."/>
        </authorList>
    </citation>
    <scope>NUCLEOTIDE SEQUENCE</scope>
    <source>
        <strain evidence="1">STAA11</strain>
    </source>
</reference>
<dbReference type="KEGG" id="vie:OL234_04760"/>